<keyword evidence="4 8" id="KW-0863">Zinc-finger</keyword>
<dbReference type="GO" id="GO:0000122">
    <property type="term" value="P:negative regulation of transcription by RNA polymerase II"/>
    <property type="evidence" value="ECO:0007669"/>
    <property type="project" value="TreeGrafter"/>
</dbReference>
<dbReference type="EMBL" id="MBFT01000865">
    <property type="protein sequence ID" value="PVU86690.1"/>
    <property type="molecule type" value="Genomic_DNA"/>
</dbReference>
<evidence type="ECO:0000259" key="10">
    <source>
        <dbReference type="Pfam" id="PF08790"/>
    </source>
</evidence>
<dbReference type="OrthoDB" id="21474at2759"/>
<dbReference type="PROSITE" id="PS51804">
    <property type="entry name" value="ZF_C2HC_LYAR"/>
    <property type="match status" value="2"/>
</dbReference>
<feature type="region of interest" description="Disordered" evidence="9">
    <location>
        <begin position="139"/>
        <end position="166"/>
    </location>
</feature>
<dbReference type="InterPro" id="IPR039999">
    <property type="entry name" value="LYAR"/>
</dbReference>
<dbReference type="Proteomes" id="UP000245699">
    <property type="component" value="Unassembled WGS sequence"/>
</dbReference>
<evidence type="ECO:0000313" key="11">
    <source>
        <dbReference type="EMBL" id="PVU86690.1"/>
    </source>
</evidence>
<keyword evidence="2" id="KW-0479">Metal-binding</keyword>
<proteinExistence type="inferred from homology"/>
<evidence type="ECO:0000256" key="2">
    <source>
        <dbReference type="ARBA" id="ARBA00022723"/>
    </source>
</evidence>
<evidence type="ECO:0000256" key="8">
    <source>
        <dbReference type="PROSITE-ProRule" id="PRU01145"/>
    </source>
</evidence>
<dbReference type="PANTHER" id="PTHR13100">
    <property type="entry name" value="CELL GROWTH-REGULATING NUCLEOLAR PROTEIN LYAR"/>
    <property type="match status" value="1"/>
</dbReference>
<dbReference type="InterPro" id="IPR014898">
    <property type="entry name" value="Znf_C2H2_LYAR"/>
</dbReference>
<reference evidence="11 12" key="1">
    <citation type="journal article" date="2018" name="MBio">
        <title>Comparative Genomics Reveals the Core Gene Toolbox for the Fungus-Insect Symbiosis.</title>
        <authorList>
            <person name="Wang Y."/>
            <person name="Stata M."/>
            <person name="Wang W."/>
            <person name="Stajich J.E."/>
            <person name="White M.M."/>
            <person name="Moncalvo J.M."/>
        </authorList>
    </citation>
    <scope>NUCLEOTIDE SEQUENCE [LARGE SCALE GENOMIC DNA]</scope>
    <source>
        <strain evidence="11 12">AUS-77-4</strain>
    </source>
</reference>
<dbReference type="Gene3D" id="3.30.1490.490">
    <property type="match status" value="1"/>
</dbReference>
<dbReference type="GO" id="GO:0005730">
    <property type="term" value="C:nucleolus"/>
    <property type="evidence" value="ECO:0007669"/>
    <property type="project" value="TreeGrafter"/>
</dbReference>
<dbReference type="InterPro" id="IPR036236">
    <property type="entry name" value="Znf_C2H2_sf"/>
</dbReference>
<dbReference type="GO" id="GO:0006364">
    <property type="term" value="P:rRNA processing"/>
    <property type="evidence" value="ECO:0007669"/>
    <property type="project" value="TreeGrafter"/>
</dbReference>
<name>A0A2T9Y2X5_9FUNG</name>
<dbReference type="FunFam" id="3.30.1490.490:FF:000001">
    <property type="entry name" value="cell growth-regulating nucleolar protein-like"/>
    <property type="match status" value="1"/>
</dbReference>
<keyword evidence="5" id="KW-0862">Zinc</keyword>
<comment type="similarity">
    <text evidence="7">Belongs to the UPF0743 family.</text>
</comment>
<evidence type="ECO:0000256" key="6">
    <source>
        <dbReference type="ARBA" id="ARBA00023242"/>
    </source>
</evidence>
<feature type="domain" description="Zinc finger C2H2 LYAR-type" evidence="10">
    <location>
        <begin position="30"/>
        <end position="57"/>
    </location>
</feature>
<keyword evidence="12" id="KW-1185">Reference proteome</keyword>
<feature type="region of interest" description="Disordered" evidence="9">
    <location>
        <begin position="61"/>
        <end position="114"/>
    </location>
</feature>
<evidence type="ECO:0000313" key="12">
    <source>
        <dbReference type="Proteomes" id="UP000245699"/>
    </source>
</evidence>
<evidence type="ECO:0000256" key="3">
    <source>
        <dbReference type="ARBA" id="ARBA00022737"/>
    </source>
</evidence>
<evidence type="ECO:0000256" key="5">
    <source>
        <dbReference type="ARBA" id="ARBA00022833"/>
    </source>
</evidence>
<dbReference type="GO" id="GO:0008270">
    <property type="term" value="F:zinc ion binding"/>
    <property type="evidence" value="ECO:0007669"/>
    <property type="project" value="UniProtKB-KW"/>
</dbReference>
<accession>A0A2T9Y2X5</accession>
<dbReference type="PANTHER" id="PTHR13100:SF10">
    <property type="entry name" value="CELL GROWTH-REGULATING NUCLEOLAR PROTEIN"/>
    <property type="match status" value="1"/>
</dbReference>
<evidence type="ECO:0000256" key="4">
    <source>
        <dbReference type="ARBA" id="ARBA00022771"/>
    </source>
</evidence>
<feature type="compositionally biased region" description="Basic and acidic residues" evidence="9">
    <location>
        <begin position="139"/>
        <end position="151"/>
    </location>
</feature>
<feature type="compositionally biased region" description="Basic and acidic residues" evidence="9">
    <location>
        <begin position="61"/>
        <end position="84"/>
    </location>
</feature>
<comment type="subcellular location">
    <subcellularLocation>
        <location evidence="1">Nucleus</location>
    </subcellularLocation>
</comment>
<keyword evidence="6" id="KW-0539">Nucleus</keyword>
<keyword evidence="3" id="KW-0677">Repeat</keyword>
<dbReference type="SUPFAM" id="SSF57667">
    <property type="entry name" value="beta-beta-alpha zinc fingers"/>
    <property type="match status" value="2"/>
</dbReference>
<evidence type="ECO:0000256" key="7">
    <source>
        <dbReference type="ARBA" id="ARBA00061084"/>
    </source>
</evidence>
<dbReference type="GO" id="GO:0003677">
    <property type="term" value="F:DNA binding"/>
    <property type="evidence" value="ECO:0007669"/>
    <property type="project" value="InterPro"/>
</dbReference>
<dbReference type="STRING" id="61424.A0A2T9Y2X5"/>
<feature type="compositionally biased region" description="Polar residues" evidence="9">
    <location>
        <begin position="85"/>
        <end position="114"/>
    </location>
</feature>
<evidence type="ECO:0000256" key="9">
    <source>
        <dbReference type="SAM" id="MobiDB-lite"/>
    </source>
</evidence>
<dbReference type="AlphaFoldDB" id="A0A2T9Y2X5"/>
<dbReference type="Pfam" id="PF08790">
    <property type="entry name" value="zf-LYAR"/>
    <property type="match status" value="1"/>
</dbReference>
<gene>
    <name evidence="11" type="ORF">BB559_006446</name>
</gene>
<sequence>MVSFVCSYCQETIKKPKLDFHKQRCRYASYSCIDCGVDFAGTSYRDHTSCITEDQKYMGKLYKPKDNNKTKNKEKQTNLNKTKDQNNSVESGPNVVESKSSFLAPKSSESTVNQMHKKLAEINQTQEKEMESLGMDIEGNRLKRKHDDNEQVQKSNSGTKSSKNDDLDEIIKKHAFEIVNTNKTGNSLITCRTVSITNNNLSINF</sequence>
<feature type="compositionally biased region" description="Polar residues" evidence="9">
    <location>
        <begin position="152"/>
        <end position="161"/>
    </location>
</feature>
<comment type="caution">
    <text evidence="11">The sequence shown here is derived from an EMBL/GenBank/DDBJ whole genome shotgun (WGS) entry which is preliminary data.</text>
</comment>
<organism evidence="11 12">
    <name type="scientific">Furculomyces boomerangus</name>
    <dbReference type="NCBI Taxonomy" id="61424"/>
    <lineage>
        <taxon>Eukaryota</taxon>
        <taxon>Fungi</taxon>
        <taxon>Fungi incertae sedis</taxon>
        <taxon>Zoopagomycota</taxon>
        <taxon>Kickxellomycotina</taxon>
        <taxon>Harpellomycetes</taxon>
        <taxon>Harpellales</taxon>
        <taxon>Harpellaceae</taxon>
        <taxon>Furculomyces</taxon>
    </lineage>
</organism>
<protein>
    <recommendedName>
        <fullName evidence="10">Zinc finger C2H2 LYAR-type domain-containing protein</fullName>
    </recommendedName>
</protein>
<evidence type="ECO:0000256" key="1">
    <source>
        <dbReference type="ARBA" id="ARBA00004123"/>
    </source>
</evidence>